<dbReference type="EMBL" id="AFAY01000029">
    <property type="protein sequence ID" value="EGF10962.1"/>
    <property type="molecule type" value="Genomic_DNA"/>
</dbReference>
<reference evidence="1 2" key="1">
    <citation type="submission" date="2011-02" db="EMBL/GenBank/DDBJ databases">
        <authorList>
            <person name="Muzny D."/>
            <person name="Qin X."/>
            <person name="Deng J."/>
            <person name="Jiang H."/>
            <person name="Liu Y."/>
            <person name="Qu J."/>
            <person name="Song X.-Z."/>
            <person name="Zhang L."/>
            <person name="Thornton R."/>
            <person name="Coyle M."/>
            <person name="Francisco L."/>
            <person name="Jackson L."/>
            <person name="Javaid M."/>
            <person name="Korchina V."/>
            <person name="Kovar C."/>
            <person name="Mata R."/>
            <person name="Mathew T."/>
            <person name="Ngo R."/>
            <person name="Nguyen L."/>
            <person name="Nguyen N."/>
            <person name="Okwuonu G."/>
            <person name="Ongeri F."/>
            <person name="Pham C."/>
            <person name="Simmons D."/>
            <person name="Wilczek-Boney K."/>
            <person name="Hale W."/>
            <person name="Jakkamsetti A."/>
            <person name="Pham P."/>
            <person name="Ruth R."/>
            <person name="San Lucas F."/>
            <person name="Warren J."/>
            <person name="Zhang J."/>
            <person name="Zhao Z."/>
            <person name="Zhou C."/>
            <person name="Zhu D."/>
            <person name="Lee S."/>
            <person name="Bess C."/>
            <person name="Blankenburg K."/>
            <person name="Forbes L."/>
            <person name="Fu Q."/>
            <person name="Gubbala S."/>
            <person name="Hirani K."/>
            <person name="Jayaseelan J.C."/>
            <person name="Lara F."/>
            <person name="Munidasa M."/>
            <person name="Palculict T."/>
            <person name="Patil S."/>
            <person name="Pu L.-L."/>
            <person name="Saada N."/>
            <person name="Tang L."/>
            <person name="Weissenberger G."/>
            <person name="Zhu Y."/>
            <person name="Hemphill L."/>
            <person name="Shang Y."/>
            <person name="Youmans B."/>
            <person name="Ayvaz T."/>
            <person name="Ross M."/>
            <person name="Santibanez J."/>
            <person name="Aqrawi P."/>
            <person name="Gross S."/>
            <person name="Joshi V."/>
            <person name="Fowler G."/>
            <person name="Nazareth L."/>
            <person name="Reid J."/>
            <person name="Worley K."/>
            <person name="Petrosino J."/>
            <person name="Highlander S."/>
            <person name="Gibbs R."/>
        </authorList>
    </citation>
    <scope>NUCLEOTIDE SEQUENCE [LARGE SCALE GENOMIC DNA]</scope>
    <source>
        <strain evidence="1 2">ATCC BAA-1200</strain>
    </source>
</reference>
<dbReference type="HOGENOM" id="CLU_2465822_0_0_4"/>
<dbReference type="Proteomes" id="UP000004105">
    <property type="component" value="Unassembled WGS sequence"/>
</dbReference>
<organism evidence="1 2">
    <name type="scientific">Neisseria bacilliformis ATCC BAA-1200</name>
    <dbReference type="NCBI Taxonomy" id="888742"/>
    <lineage>
        <taxon>Bacteria</taxon>
        <taxon>Pseudomonadati</taxon>
        <taxon>Pseudomonadota</taxon>
        <taxon>Betaproteobacteria</taxon>
        <taxon>Neisseriales</taxon>
        <taxon>Neisseriaceae</taxon>
        <taxon>Neisseria</taxon>
    </lineage>
</organism>
<keyword evidence="2" id="KW-1185">Reference proteome</keyword>
<gene>
    <name evidence="1" type="ORF">HMPREF9123_1433</name>
</gene>
<evidence type="ECO:0000313" key="1">
    <source>
        <dbReference type="EMBL" id="EGF10962.1"/>
    </source>
</evidence>
<proteinExistence type="predicted"/>
<evidence type="ECO:0000313" key="2">
    <source>
        <dbReference type="Proteomes" id="UP000004105"/>
    </source>
</evidence>
<sequence length="88" mass="9382">MHFGSTFQIGCGGRLGLFSDGLKSLPRGFAPYGIAAEKNQGGFRDACFAASGLMLPYFQTACIKNKNPAYGKRDSDCGSNGGISLFYR</sequence>
<protein>
    <submittedName>
        <fullName evidence="1">Uncharacterized protein</fullName>
    </submittedName>
</protein>
<name>F2BCH8_9NEIS</name>
<accession>F2BCH8</accession>
<comment type="caution">
    <text evidence="1">The sequence shown here is derived from an EMBL/GenBank/DDBJ whole genome shotgun (WGS) entry which is preliminary data.</text>
</comment>
<dbReference type="AlphaFoldDB" id="F2BCH8"/>